<accession>A0A6A4W8I5</accession>
<protein>
    <recommendedName>
        <fullName evidence="4">C3H1-type domain-containing protein</fullName>
    </recommendedName>
</protein>
<keyword evidence="1" id="KW-0862">Zinc</keyword>
<name>A0A6A4W8I5_AMPAM</name>
<dbReference type="InterPro" id="IPR000571">
    <property type="entry name" value="Znf_CCCH"/>
</dbReference>
<dbReference type="PROSITE" id="PS50103">
    <property type="entry name" value="ZF_C3H1"/>
    <property type="match status" value="1"/>
</dbReference>
<feature type="zinc finger region" description="C3H1-type" evidence="1">
    <location>
        <begin position="80"/>
        <end position="107"/>
    </location>
</feature>
<dbReference type="GO" id="GO:0008270">
    <property type="term" value="F:zinc ion binding"/>
    <property type="evidence" value="ECO:0007669"/>
    <property type="project" value="UniProtKB-KW"/>
</dbReference>
<evidence type="ECO:0000256" key="1">
    <source>
        <dbReference type="PROSITE-ProRule" id="PRU00723"/>
    </source>
</evidence>
<feature type="region of interest" description="Disordered" evidence="2">
    <location>
        <begin position="63"/>
        <end position="82"/>
    </location>
</feature>
<evidence type="ECO:0000313" key="6">
    <source>
        <dbReference type="Proteomes" id="UP000440578"/>
    </source>
</evidence>
<gene>
    <name evidence="5" type="ORF">FJT64_004472</name>
</gene>
<evidence type="ECO:0000256" key="3">
    <source>
        <dbReference type="SAM" id="SignalP"/>
    </source>
</evidence>
<dbReference type="AlphaFoldDB" id="A0A6A4W8I5"/>
<organism evidence="5 6">
    <name type="scientific">Amphibalanus amphitrite</name>
    <name type="common">Striped barnacle</name>
    <name type="synonym">Balanus amphitrite</name>
    <dbReference type="NCBI Taxonomy" id="1232801"/>
    <lineage>
        <taxon>Eukaryota</taxon>
        <taxon>Metazoa</taxon>
        <taxon>Ecdysozoa</taxon>
        <taxon>Arthropoda</taxon>
        <taxon>Crustacea</taxon>
        <taxon>Multicrustacea</taxon>
        <taxon>Cirripedia</taxon>
        <taxon>Thoracica</taxon>
        <taxon>Thoracicalcarea</taxon>
        <taxon>Balanomorpha</taxon>
        <taxon>Balanoidea</taxon>
        <taxon>Balanidae</taxon>
        <taxon>Amphibalaninae</taxon>
        <taxon>Amphibalanus</taxon>
    </lineage>
</organism>
<keyword evidence="1" id="KW-0479">Metal-binding</keyword>
<keyword evidence="1" id="KW-0863">Zinc-finger</keyword>
<feature type="signal peptide" evidence="3">
    <location>
        <begin position="1"/>
        <end position="18"/>
    </location>
</feature>
<comment type="caution">
    <text evidence="5">The sequence shown here is derived from an EMBL/GenBank/DDBJ whole genome shotgun (WGS) entry which is preliminary data.</text>
</comment>
<proteinExistence type="predicted"/>
<evidence type="ECO:0000256" key="2">
    <source>
        <dbReference type="SAM" id="MobiDB-lite"/>
    </source>
</evidence>
<dbReference type="Proteomes" id="UP000440578">
    <property type="component" value="Unassembled WGS sequence"/>
</dbReference>
<sequence length="130" mass="13854">MAVQWAMYAVWLHGHAAGLTLSALRELDGQGRTHLAQYPQDYHSPAELTECVQGFLASRRSLSGVPLGPDTAGRRPAPRPGLPEPCFRWNNGRCSAGASCRRPHTCTGCGGPHPAHACPSAQGNAPRVFS</sequence>
<keyword evidence="3" id="KW-0732">Signal</keyword>
<reference evidence="5 6" key="1">
    <citation type="submission" date="2019-07" db="EMBL/GenBank/DDBJ databases">
        <title>Draft genome assembly of a fouling barnacle, Amphibalanus amphitrite (Darwin, 1854): The first reference genome for Thecostraca.</title>
        <authorList>
            <person name="Kim W."/>
        </authorList>
    </citation>
    <scope>NUCLEOTIDE SEQUENCE [LARGE SCALE GENOMIC DNA]</scope>
    <source>
        <strain evidence="5">SNU_AA5</strain>
        <tissue evidence="5">Soma without cirri and trophi</tissue>
    </source>
</reference>
<dbReference type="EMBL" id="VIIS01001441">
    <property type="protein sequence ID" value="KAF0298221.1"/>
    <property type="molecule type" value="Genomic_DNA"/>
</dbReference>
<feature type="chain" id="PRO_5025504178" description="C3H1-type domain-containing protein" evidence="3">
    <location>
        <begin position="19"/>
        <end position="130"/>
    </location>
</feature>
<evidence type="ECO:0000313" key="5">
    <source>
        <dbReference type="EMBL" id="KAF0298221.1"/>
    </source>
</evidence>
<keyword evidence="6" id="KW-1185">Reference proteome</keyword>
<feature type="domain" description="C3H1-type" evidence="4">
    <location>
        <begin position="80"/>
        <end position="107"/>
    </location>
</feature>
<evidence type="ECO:0000259" key="4">
    <source>
        <dbReference type="PROSITE" id="PS50103"/>
    </source>
</evidence>